<reference evidence="2 4" key="1">
    <citation type="journal article" date="2016" name="Sci. Rep.">
        <title>Serotype IV Streptococcus agalactiae ST-452 has arisen from large genomic recombination events between CC23 and the hypervirulent CC17 lineages.</title>
        <authorList>
            <person name="Campisi E."/>
            <person name="Rinaudo C.D."/>
            <person name="Donati C."/>
            <person name="Barucco M."/>
            <person name="Torricelli G."/>
            <person name="Edwards M.S."/>
            <person name="Baker C.J."/>
            <person name="Margarit I."/>
            <person name="Rosini R."/>
        </authorList>
    </citation>
    <scope>NUCLEOTIDE SEQUENCE [LARGE SCALE GENOMIC DNA]</scope>
    <source>
        <strain evidence="2 4">CZ-PW-140</strain>
    </source>
</reference>
<evidence type="ECO:0000313" key="4">
    <source>
        <dbReference type="Proteomes" id="UP000093122"/>
    </source>
</evidence>
<evidence type="ECO:0000313" key="1">
    <source>
        <dbReference type="EMBL" id="MDK6900132.1"/>
    </source>
</evidence>
<evidence type="ECO:0000313" key="3">
    <source>
        <dbReference type="EMBL" id="RDY91561.1"/>
    </source>
</evidence>
<name>A0A076YZU5_STRAG</name>
<dbReference type="RefSeq" id="WP_001129984.1">
    <property type="nucleotide sequence ID" value="NZ_BCNJ01000003.1"/>
</dbReference>
<dbReference type="EMBL" id="QHGZ01000007">
    <property type="protein sequence ID" value="RDY91561.1"/>
    <property type="molecule type" value="Genomic_DNA"/>
</dbReference>
<sequence>MAKSLQSQFRDIERNLVRETNKMVKRANKKIKPVILPTQLDSSKTALNFNEYHQDNSTHVSVNGDLINSQIGGQNNALNITYTEIEIERVFENIREYSRTLDEEEQTELVTILNEVQEVGKVDNHQTFFEKHPILAMALSASVSWGVENGIDRLVSVISNTFK</sequence>
<dbReference type="AlphaFoldDB" id="A0A076YZU5"/>
<organism evidence="3 5">
    <name type="scientific">Streptococcus agalactiae</name>
    <dbReference type="NCBI Taxonomy" id="1311"/>
    <lineage>
        <taxon>Bacteria</taxon>
        <taxon>Bacillati</taxon>
        <taxon>Bacillota</taxon>
        <taxon>Bacilli</taxon>
        <taxon>Lactobacillales</taxon>
        <taxon>Streptococcaceae</taxon>
        <taxon>Streptococcus</taxon>
    </lineage>
</organism>
<reference evidence="1" key="3">
    <citation type="submission" date="2023-05" db="EMBL/GenBank/DDBJ databases">
        <title>Cataloging the Phylogenetic Diversity of Human Bladder Bacteria.</title>
        <authorList>
            <person name="Du J."/>
        </authorList>
    </citation>
    <scope>NUCLEOTIDE SEQUENCE</scope>
    <source>
        <strain evidence="1">UMB8703</strain>
    </source>
</reference>
<dbReference type="Proteomes" id="UP000256718">
    <property type="component" value="Unassembled WGS sequence"/>
</dbReference>
<dbReference type="KEGG" id="sage:EN72_06895"/>
<evidence type="ECO:0000313" key="2">
    <source>
        <dbReference type="EMBL" id="OCM71754.1"/>
    </source>
</evidence>
<dbReference type="EMBL" id="MAWT01000013">
    <property type="protein sequence ID" value="OCM71754.1"/>
    <property type="molecule type" value="Genomic_DNA"/>
</dbReference>
<dbReference type="EMBL" id="JASOIH010000012">
    <property type="protein sequence ID" value="MDK6900132.1"/>
    <property type="molecule type" value="Genomic_DNA"/>
</dbReference>
<proteinExistence type="predicted"/>
<accession>A0A076YZU5</accession>
<dbReference type="Proteomes" id="UP001230629">
    <property type="component" value="Unassembled WGS sequence"/>
</dbReference>
<gene>
    <name evidence="2" type="ORF">AX245_00665</name>
    <name evidence="3" type="ORF">C4618_00235</name>
    <name evidence="1" type="ORF">QP229_09165</name>
</gene>
<reference evidence="3 5" key="2">
    <citation type="journal article" date="2018" name="Emerg. Microbes Infect.">
        <title>Phenotypic and molecular analysis of nontypeable Group B streptococci: identification of cps2a and hybrid cps2a/cps5 Group B streptococcal capsule gene clusters.</title>
        <authorList>
            <person name="Alhhazmi A."/>
            <person name="Tyrrell G.J."/>
        </authorList>
    </citation>
    <scope>NUCLEOTIDE SEQUENCE [LARGE SCALE GENOMIC DNA]</scope>
    <source>
        <strain evidence="3 5">PLGBS17</strain>
    </source>
</reference>
<comment type="caution">
    <text evidence="3">The sequence shown here is derived from an EMBL/GenBank/DDBJ whole genome shotgun (WGS) entry which is preliminary data.</text>
</comment>
<dbReference type="Proteomes" id="UP000093122">
    <property type="component" value="Unassembled WGS sequence"/>
</dbReference>
<evidence type="ECO:0000313" key="5">
    <source>
        <dbReference type="Proteomes" id="UP000256718"/>
    </source>
</evidence>
<protein>
    <submittedName>
        <fullName evidence="3">Uncharacterized protein</fullName>
    </submittedName>
</protein>